<dbReference type="PATRIC" id="fig|1141662.3.peg.3508"/>
<dbReference type="AlphaFoldDB" id="K8W1J7"/>
<sequence length="178" mass="18206">MKIKSIAMATFMALGLVSAANAADQGHGKITFKGSIIDAPCSISPDSIDQTVELGQVSNMALVDGGKSSPRSFDIALENCDITKLEKGVQLTFSGAAASFDKTNKTLGIVGTGSGAGIQITNGSGNVIALGTATPFQNIQDGNNTLRFSAYLLGNGGDISTITAGEFSSVADFTLTYE</sequence>
<gene>
    <name evidence="3" type="ORF">OOA_17286</name>
</gene>
<dbReference type="STRING" id="1141662.OOA_17286"/>
<comment type="caution">
    <text evidence="3">The sequence shown here is derived from an EMBL/GenBank/DDBJ whole genome shotgun (WGS) entry which is preliminary data.</text>
</comment>
<dbReference type="Gene3D" id="2.60.40.1090">
    <property type="entry name" value="Fimbrial-type adhesion domain"/>
    <property type="match status" value="1"/>
</dbReference>
<evidence type="ECO:0000256" key="1">
    <source>
        <dbReference type="SAM" id="SignalP"/>
    </source>
</evidence>
<evidence type="ECO:0000259" key="2">
    <source>
        <dbReference type="Pfam" id="PF00419"/>
    </source>
</evidence>
<organism evidence="3 4">
    <name type="scientific">Providencia burhodogranariea DSM 19968</name>
    <dbReference type="NCBI Taxonomy" id="1141662"/>
    <lineage>
        <taxon>Bacteria</taxon>
        <taxon>Pseudomonadati</taxon>
        <taxon>Pseudomonadota</taxon>
        <taxon>Gammaproteobacteria</taxon>
        <taxon>Enterobacterales</taxon>
        <taxon>Morganellaceae</taxon>
        <taxon>Providencia</taxon>
    </lineage>
</organism>
<dbReference type="PANTHER" id="PTHR33420:SF26">
    <property type="entry name" value="FIMBRIAL SUBUNIT"/>
    <property type="match status" value="1"/>
</dbReference>
<feature type="signal peptide" evidence="1">
    <location>
        <begin position="1"/>
        <end position="22"/>
    </location>
</feature>
<evidence type="ECO:0000313" key="4">
    <source>
        <dbReference type="Proteomes" id="UP000009336"/>
    </source>
</evidence>
<dbReference type="SUPFAM" id="SSF49401">
    <property type="entry name" value="Bacterial adhesins"/>
    <property type="match status" value="1"/>
</dbReference>
<feature type="domain" description="Fimbrial-type adhesion" evidence="2">
    <location>
        <begin position="30"/>
        <end position="177"/>
    </location>
</feature>
<dbReference type="InterPro" id="IPR036937">
    <property type="entry name" value="Adhesion_dom_fimbrial_sf"/>
</dbReference>
<reference evidence="3 4" key="1">
    <citation type="journal article" date="2012" name="BMC Genomics">
        <title>Comparative genomics of bacteria in the genus Providencia isolated from wild Drosophila melanogaster.</title>
        <authorList>
            <person name="Galac M.R."/>
            <person name="Lazzaro B.P."/>
        </authorList>
    </citation>
    <scope>NUCLEOTIDE SEQUENCE [LARGE SCALE GENOMIC DNA]</scope>
    <source>
        <strain evidence="3 4">DSM 19968</strain>
    </source>
</reference>
<dbReference type="GO" id="GO:0009289">
    <property type="term" value="C:pilus"/>
    <property type="evidence" value="ECO:0007669"/>
    <property type="project" value="InterPro"/>
</dbReference>
<name>K8W1J7_9GAMM</name>
<dbReference type="OrthoDB" id="6522787at2"/>
<protein>
    <submittedName>
        <fullName evidence="3">Fimbrial protein domain-containing protein</fullName>
    </submittedName>
</protein>
<dbReference type="eggNOG" id="COG3539">
    <property type="taxonomic scope" value="Bacteria"/>
</dbReference>
<evidence type="ECO:0000313" key="3">
    <source>
        <dbReference type="EMBL" id="EKT54408.1"/>
    </source>
</evidence>
<dbReference type="InterPro" id="IPR008966">
    <property type="entry name" value="Adhesion_dom_sf"/>
</dbReference>
<dbReference type="HOGENOM" id="CLU_088965_3_1_6"/>
<dbReference type="Proteomes" id="UP000009336">
    <property type="component" value="Unassembled WGS sequence"/>
</dbReference>
<dbReference type="GO" id="GO:0043709">
    <property type="term" value="P:cell adhesion involved in single-species biofilm formation"/>
    <property type="evidence" value="ECO:0007669"/>
    <property type="project" value="TreeGrafter"/>
</dbReference>
<dbReference type="PANTHER" id="PTHR33420">
    <property type="entry name" value="FIMBRIAL SUBUNIT ELFA-RELATED"/>
    <property type="match status" value="1"/>
</dbReference>
<keyword evidence="4" id="KW-1185">Reference proteome</keyword>
<dbReference type="InterPro" id="IPR050263">
    <property type="entry name" value="Bact_Fimbrial_Adh_Pro"/>
</dbReference>
<keyword evidence="1" id="KW-0732">Signal</keyword>
<accession>K8W1J7</accession>
<dbReference type="Pfam" id="PF00419">
    <property type="entry name" value="Fimbrial"/>
    <property type="match status" value="1"/>
</dbReference>
<dbReference type="EMBL" id="AKKL01000047">
    <property type="protein sequence ID" value="EKT54408.1"/>
    <property type="molecule type" value="Genomic_DNA"/>
</dbReference>
<feature type="chain" id="PRO_5003922981" evidence="1">
    <location>
        <begin position="23"/>
        <end position="178"/>
    </location>
</feature>
<dbReference type="InterPro" id="IPR000259">
    <property type="entry name" value="Adhesion_dom_fimbrial"/>
</dbReference>
<proteinExistence type="predicted"/>
<dbReference type="RefSeq" id="WP_008913435.1">
    <property type="nucleotide sequence ID" value="NZ_KB233225.1"/>
</dbReference>